<dbReference type="EMBL" id="CP059851">
    <property type="protein sequence ID" value="QMW23070.1"/>
    <property type="molecule type" value="Genomic_DNA"/>
</dbReference>
<protein>
    <submittedName>
        <fullName evidence="1">Sarcosine oxidase subunit gamma</fullName>
    </submittedName>
</protein>
<dbReference type="InterPro" id="IPR027266">
    <property type="entry name" value="TrmE/GcvT-like"/>
</dbReference>
<reference evidence="1 2" key="1">
    <citation type="submission" date="2020-07" db="EMBL/GenBank/DDBJ databases">
        <title>Complete genome sequence for Sandaracinobacter sp. M6.</title>
        <authorList>
            <person name="Tang Y."/>
            <person name="Liu Q."/>
            <person name="Guo Z."/>
            <person name="Lei P."/>
            <person name="Huang B."/>
        </authorList>
    </citation>
    <scope>NUCLEOTIDE SEQUENCE [LARGE SCALE GENOMIC DNA]</scope>
    <source>
        <strain evidence="1 2">M6</strain>
    </source>
</reference>
<name>A0A7G5II78_9SPHN</name>
<evidence type="ECO:0000313" key="2">
    <source>
        <dbReference type="Proteomes" id="UP000515292"/>
    </source>
</evidence>
<dbReference type="InterPro" id="IPR007375">
    <property type="entry name" value="SoxG"/>
</dbReference>
<sequence length="158" mass="16183">MAELARMPDRAMLVLRSRDAAACGLPVGVGSAAAWRGGTAVWIGPDEWLLIGGDGVGGDDAPALLAGCAGLPLVAVDVSGNRSLYRLHGADAGAVLARGCSLDLAGLAVGTGWSTLLARAQLVLLVAADGYRLLPRRSFGRYLEAWFQAVGVAVAERS</sequence>
<keyword evidence="2" id="KW-1185">Reference proteome</keyword>
<dbReference type="SUPFAM" id="SSF103025">
    <property type="entry name" value="Folate-binding domain"/>
    <property type="match status" value="1"/>
</dbReference>
<dbReference type="Gene3D" id="3.30.1360.120">
    <property type="entry name" value="Probable tRNA modification gtpase trme, domain 1"/>
    <property type="match status" value="1"/>
</dbReference>
<dbReference type="Pfam" id="PF04268">
    <property type="entry name" value="SoxG"/>
    <property type="match status" value="1"/>
</dbReference>
<dbReference type="RefSeq" id="WP_182296560.1">
    <property type="nucleotide sequence ID" value="NZ_CP059851.1"/>
</dbReference>
<gene>
    <name evidence="1" type="ORF">H3309_00700</name>
</gene>
<dbReference type="Proteomes" id="UP000515292">
    <property type="component" value="Chromosome"/>
</dbReference>
<dbReference type="Gene3D" id="3.30.70.1520">
    <property type="entry name" value="Heterotetrameric sarcosine oxidase"/>
    <property type="match status" value="1"/>
</dbReference>
<dbReference type="KEGG" id="sand:H3309_00700"/>
<accession>A0A7G5II78</accession>
<organism evidence="1 2">
    <name type="scientific">Sandaracinobacteroides saxicola</name>
    <dbReference type="NCBI Taxonomy" id="2759707"/>
    <lineage>
        <taxon>Bacteria</taxon>
        <taxon>Pseudomonadati</taxon>
        <taxon>Pseudomonadota</taxon>
        <taxon>Alphaproteobacteria</taxon>
        <taxon>Sphingomonadales</taxon>
        <taxon>Sphingosinicellaceae</taxon>
        <taxon>Sandaracinobacteroides</taxon>
    </lineage>
</organism>
<dbReference type="AlphaFoldDB" id="A0A7G5II78"/>
<proteinExistence type="predicted"/>
<evidence type="ECO:0000313" key="1">
    <source>
        <dbReference type="EMBL" id="QMW23070.1"/>
    </source>
</evidence>